<dbReference type="PIRSF" id="PIRSF007663">
    <property type="entry name" value="UCP007663"/>
    <property type="match status" value="1"/>
</dbReference>
<dbReference type="InterPro" id="IPR049053">
    <property type="entry name" value="AFCA-like_C"/>
</dbReference>
<protein>
    <submittedName>
        <fullName evidence="4">Glycoside hydrolase family 95 protein</fullName>
    </submittedName>
</protein>
<keyword evidence="5" id="KW-1185">Reference proteome</keyword>
<evidence type="ECO:0000259" key="2">
    <source>
        <dbReference type="Pfam" id="PF21307"/>
    </source>
</evidence>
<proteinExistence type="predicted"/>
<name>A0A0D7AZI0_9AGAR</name>
<dbReference type="Pfam" id="PF21307">
    <property type="entry name" value="Glyco_hydro_95_C"/>
    <property type="match status" value="1"/>
</dbReference>
<dbReference type="OrthoDB" id="2848340at2759"/>
<dbReference type="Gene3D" id="1.50.10.10">
    <property type="match status" value="1"/>
</dbReference>
<dbReference type="InterPro" id="IPR027414">
    <property type="entry name" value="GH95_N_dom"/>
</dbReference>
<evidence type="ECO:0000259" key="1">
    <source>
        <dbReference type="Pfam" id="PF14498"/>
    </source>
</evidence>
<dbReference type="STRING" id="1314674.A0A0D7AZI0"/>
<evidence type="ECO:0000313" key="5">
    <source>
        <dbReference type="Proteomes" id="UP000054007"/>
    </source>
</evidence>
<feature type="domain" description="Glycosyl hydrolase family 95 catalytic" evidence="3">
    <location>
        <begin position="340"/>
        <end position="746"/>
    </location>
</feature>
<dbReference type="InterPro" id="IPR008928">
    <property type="entry name" value="6-hairpin_glycosidase_sf"/>
</dbReference>
<evidence type="ECO:0000313" key="4">
    <source>
        <dbReference type="EMBL" id="KIY63304.1"/>
    </source>
</evidence>
<dbReference type="InterPro" id="IPR016518">
    <property type="entry name" value="Alpha-L-fucosidase"/>
</dbReference>
<dbReference type="InterPro" id="IPR054363">
    <property type="entry name" value="GH95_cat"/>
</dbReference>
<dbReference type="Pfam" id="PF14498">
    <property type="entry name" value="Glyco_hyd_65N_2"/>
    <property type="match status" value="1"/>
</dbReference>
<organism evidence="4 5">
    <name type="scientific">Cylindrobasidium torrendii FP15055 ss-10</name>
    <dbReference type="NCBI Taxonomy" id="1314674"/>
    <lineage>
        <taxon>Eukaryota</taxon>
        <taxon>Fungi</taxon>
        <taxon>Dikarya</taxon>
        <taxon>Basidiomycota</taxon>
        <taxon>Agaricomycotina</taxon>
        <taxon>Agaricomycetes</taxon>
        <taxon>Agaricomycetidae</taxon>
        <taxon>Agaricales</taxon>
        <taxon>Marasmiineae</taxon>
        <taxon>Physalacriaceae</taxon>
        <taxon>Cylindrobasidium</taxon>
    </lineage>
</organism>
<dbReference type="GO" id="GO:0004560">
    <property type="term" value="F:alpha-L-fucosidase activity"/>
    <property type="evidence" value="ECO:0007669"/>
    <property type="project" value="InterPro"/>
</dbReference>
<evidence type="ECO:0000259" key="3">
    <source>
        <dbReference type="Pfam" id="PF22124"/>
    </source>
</evidence>
<dbReference type="PANTHER" id="PTHR31084:SF3">
    <property type="entry name" value="ALPHA-FUCOSIDASE A"/>
    <property type="match status" value="1"/>
</dbReference>
<dbReference type="GO" id="GO:0005975">
    <property type="term" value="P:carbohydrate metabolic process"/>
    <property type="evidence" value="ECO:0007669"/>
    <property type="project" value="InterPro"/>
</dbReference>
<dbReference type="Proteomes" id="UP000054007">
    <property type="component" value="Unassembled WGS sequence"/>
</dbReference>
<accession>A0A0D7AZI0</accession>
<reference evidence="4 5" key="1">
    <citation type="journal article" date="2015" name="Fungal Genet. Biol.">
        <title>Evolution of novel wood decay mechanisms in Agaricales revealed by the genome sequences of Fistulina hepatica and Cylindrobasidium torrendii.</title>
        <authorList>
            <person name="Floudas D."/>
            <person name="Held B.W."/>
            <person name="Riley R."/>
            <person name="Nagy L.G."/>
            <person name="Koehler G."/>
            <person name="Ransdell A.S."/>
            <person name="Younus H."/>
            <person name="Chow J."/>
            <person name="Chiniquy J."/>
            <person name="Lipzen A."/>
            <person name="Tritt A."/>
            <person name="Sun H."/>
            <person name="Haridas S."/>
            <person name="LaButti K."/>
            <person name="Ohm R.A."/>
            <person name="Kues U."/>
            <person name="Blanchette R.A."/>
            <person name="Grigoriev I.V."/>
            <person name="Minto R.E."/>
            <person name="Hibbett D.S."/>
        </authorList>
    </citation>
    <scope>NUCLEOTIDE SEQUENCE [LARGE SCALE GENOMIC DNA]</scope>
    <source>
        <strain evidence="4 5">FP15055 ss-10</strain>
    </source>
</reference>
<dbReference type="Pfam" id="PF22124">
    <property type="entry name" value="Glyco_hydro_95_cat"/>
    <property type="match status" value="1"/>
</dbReference>
<feature type="domain" description="Glycosyl hydrolase family 95 N-terminal" evidence="1">
    <location>
        <begin position="52"/>
        <end position="302"/>
    </location>
</feature>
<dbReference type="AlphaFoldDB" id="A0A0D7AZI0"/>
<sequence>MAAWNGLTWLLQLYGILFQYAFHFDSIVWLPTWIGFQSPRDISFLPASGNVLWYLHPGTLWSRDYLPVGNGHLGAMTGGGTFYEALQLNIESLWTGGPFEDPLYNGGNKDESEREWTAEWMKTYRDDIFRDGAIPGIQALGTPGGAYGSYSGAGHLVTVVNDSSSVTTYRRWLDLDDGVAKTSWSMQDQAYTRSTFCSASSGLCTQHLNASALPLVTFAFSSSLEAGLPRPNVSCVNSNVLSVRGRLGQNDNGILYELVFKAFSSQGGDISCTDLGDKNATLSVTGGPREIWVSWAGDTEYNIDAGDEEHGFSFQGPDPHSKLVAQVESLQGSFLDELALHIKDIRAALWDHFSLDLGQRPNLDQPTDELMASYTKEKGNPYIEWLLFNYGRYLLACSARGTLPANLQGVWADGYTNSWSADYHANINVQMNYWIAESTGMDVVKPLFDYMEKTWVPRGSKTSRILYNSRGWVTHSEMNIFGHTGMKEGASAWANYPESAVWMMLHVWDHFDFTGDIEWFKRQGWPPLKGTALFQLDKLLDDGYFKDGTLVVAPCCSPEQEYITFGCAHAQQLIWQLLNAIVKGFEYSGDTDVDFLKEVLEKRDRLDLGIKIGSWGQLQEWKIDHDRTDDTHRHLSHLIGLYPGYAITSYEDGLTEYSKEEVLEATRVSLEHRGNGTGPDADAGWEKAWRAACWAQLADAERFYSQLKYSIERDFGSNLFSLYDPASETPFFQIDANLGYPAAVLNAIVQTPDVADEDMPFVVSVLPALPDAWSEGSVRGVRGRHAMSIDLKWSSGELKEMEVRVGSTDLRPRSVQIHYKGRVISAFETGTESLVTFKA</sequence>
<gene>
    <name evidence="4" type="ORF">CYLTODRAFT_426217</name>
</gene>
<feature type="domain" description="Alpha fucosidase A-like C-terminal" evidence="2">
    <location>
        <begin position="763"/>
        <end position="808"/>
    </location>
</feature>
<dbReference type="SUPFAM" id="SSF48208">
    <property type="entry name" value="Six-hairpin glycosidases"/>
    <property type="match status" value="1"/>
</dbReference>
<dbReference type="InterPro" id="IPR012341">
    <property type="entry name" value="6hp_glycosidase-like_sf"/>
</dbReference>
<dbReference type="EMBL" id="KN880705">
    <property type="protein sequence ID" value="KIY63304.1"/>
    <property type="molecule type" value="Genomic_DNA"/>
</dbReference>
<keyword evidence="4" id="KW-0378">Hydrolase</keyword>
<dbReference type="PANTHER" id="PTHR31084">
    <property type="entry name" value="ALPHA-L-FUCOSIDASE 2"/>
    <property type="match status" value="1"/>
</dbReference>